<feature type="transmembrane region" description="Helical" evidence="1">
    <location>
        <begin position="114"/>
        <end position="133"/>
    </location>
</feature>
<feature type="transmembrane region" description="Helical" evidence="1">
    <location>
        <begin position="53"/>
        <end position="73"/>
    </location>
</feature>
<dbReference type="RefSeq" id="WP_012616432.1">
    <property type="nucleotide sequence ID" value="NC_011831.1"/>
</dbReference>
<organism evidence="2 3">
    <name type="scientific">Chloroflexus aggregans (strain MD-66 / DSM 9485)</name>
    <dbReference type="NCBI Taxonomy" id="326427"/>
    <lineage>
        <taxon>Bacteria</taxon>
        <taxon>Bacillati</taxon>
        <taxon>Chloroflexota</taxon>
        <taxon>Chloroflexia</taxon>
        <taxon>Chloroflexales</taxon>
        <taxon>Chloroflexineae</taxon>
        <taxon>Chloroflexaceae</taxon>
        <taxon>Chloroflexus</taxon>
    </lineage>
</organism>
<gene>
    <name evidence="2" type="ordered locus">Cagg_1158</name>
</gene>
<keyword evidence="1" id="KW-0812">Transmembrane</keyword>
<accession>B8G7B1</accession>
<dbReference type="KEGG" id="cag:Cagg_1158"/>
<dbReference type="OrthoDB" id="152213at2"/>
<evidence type="ECO:0000256" key="1">
    <source>
        <dbReference type="SAM" id="Phobius"/>
    </source>
</evidence>
<evidence type="ECO:0000313" key="3">
    <source>
        <dbReference type="Proteomes" id="UP000002508"/>
    </source>
</evidence>
<protein>
    <recommendedName>
        <fullName evidence="4">DUF1405 domain-containing protein</fullName>
    </recommendedName>
</protein>
<dbReference type="PANTHER" id="PTHR40042:SF1">
    <property type="entry name" value="DUF1405 DOMAIN-CONTAINING PROTEIN"/>
    <property type="match status" value="1"/>
</dbReference>
<name>B8G7B1_CHLAD</name>
<evidence type="ECO:0008006" key="4">
    <source>
        <dbReference type="Google" id="ProtNLM"/>
    </source>
</evidence>
<keyword evidence="1" id="KW-1133">Transmembrane helix</keyword>
<dbReference type="EMBL" id="CP001337">
    <property type="protein sequence ID" value="ACL24068.1"/>
    <property type="molecule type" value="Genomic_DNA"/>
</dbReference>
<dbReference type="AlphaFoldDB" id="B8G7B1"/>
<feature type="transmembrane region" description="Helical" evidence="1">
    <location>
        <begin position="80"/>
        <end position="102"/>
    </location>
</feature>
<evidence type="ECO:0000313" key="2">
    <source>
        <dbReference type="EMBL" id="ACL24068.1"/>
    </source>
</evidence>
<proteinExistence type="predicted"/>
<dbReference type="Proteomes" id="UP000002508">
    <property type="component" value="Chromosome"/>
</dbReference>
<dbReference type="Pfam" id="PF07187">
    <property type="entry name" value="DUF1405"/>
    <property type="match status" value="1"/>
</dbReference>
<feature type="transmembrane region" description="Helical" evidence="1">
    <location>
        <begin position="145"/>
        <end position="163"/>
    </location>
</feature>
<dbReference type="PANTHER" id="PTHR40042">
    <property type="entry name" value="HYPOTHETICAL MEMBRANE SPANNING PROTEIN"/>
    <property type="match status" value="1"/>
</dbReference>
<keyword evidence="1" id="KW-0472">Membrane</keyword>
<dbReference type="eggNOG" id="COG4347">
    <property type="taxonomic scope" value="Bacteria"/>
</dbReference>
<dbReference type="HOGENOM" id="CLU_103291_0_0_0"/>
<keyword evidence="3" id="KW-1185">Reference proteome</keyword>
<dbReference type="InterPro" id="IPR009845">
    <property type="entry name" value="DUF1405"/>
</dbReference>
<sequence length="215" mass="24152">MRYIRPFIDWIYAFITGHPFIFWTCMTLNLFGVVWGGIVWYGPMLVSSPPWAWIFIPDCPAAALYATIAFILIRYGRAVPWFTAFAAFACIKYGLWTLAFWSRHWLGAGTVEPLELMLFVSHIGLTCEGILLATRIGRLSMTARAAVAAFFSLSIFVDYGLGYHPPLTWVVTPAFAMWTAVILTSVLGFWLTRPSVAVAQQIEARGLQLEKGVQD</sequence>
<feature type="transmembrane region" description="Helical" evidence="1">
    <location>
        <begin position="169"/>
        <end position="191"/>
    </location>
</feature>
<reference evidence="2" key="1">
    <citation type="submission" date="2008-12" db="EMBL/GenBank/DDBJ databases">
        <title>Complete sequence of Chloroflexus aggregans DSM 9485.</title>
        <authorList>
            <consortium name="US DOE Joint Genome Institute"/>
            <person name="Lucas S."/>
            <person name="Copeland A."/>
            <person name="Lapidus A."/>
            <person name="Glavina del Rio T."/>
            <person name="Dalin E."/>
            <person name="Tice H."/>
            <person name="Pitluck S."/>
            <person name="Foster B."/>
            <person name="Larimer F."/>
            <person name="Land M."/>
            <person name="Hauser L."/>
            <person name="Kyrpides N."/>
            <person name="Mikhailova N."/>
            <person name="Bryant D."/>
            <person name="Richardson P."/>
        </authorList>
    </citation>
    <scope>NUCLEOTIDE SEQUENCE</scope>
    <source>
        <strain evidence="2">DSM 9485</strain>
    </source>
</reference>
<dbReference type="STRING" id="326427.Cagg_1158"/>
<feature type="transmembrane region" description="Helical" evidence="1">
    <location>
        <begin position="20"/>
        <end position="41"/>
    </location>
</feature>